<feature type="compositionally biased region" description="Basic and acidic residues" evidence="1">
    <location>
        <begin position="26"/>
        <end position="40"/>
    </location>
</feature>
<dbReference type="InterPro" id="IPR045255">
    <property type="entry name" value="RanBP1-like"/>
</dbReference>
<dbReference type="Proteomes" id="UP000332933">
    <property type="component" value="Unassembled WGS sequence"/>
</dbReference>
<dbReference type="PANTHER" id="PTHR23138:SF183">
    <property type="entry name" value="RANBD1 DOMAIN-CONTAINING PROTEIN"/>
    <property type="match status" value="1"/>
</dbReference>
<dbReference type="EMBL" id="CAADRA010000503">
    <property type="protein sequence ID" value="VFT80289.1"/>
    <property type="molecule type" value="Genomic_DNA"/>
</dbReference>
<feature type="domain" description="RanBD1" evidence="2">
    <location>
        <begin position="216"/>
        <end position="340"/>
    </location>
</feature>
<proteinExistence type="predicted"/>
<feature type="compositionally biased region" description="Low complexity" evidence="1">
    <location>
        <begin position="49"/>
        <end position="72"/>
    </location>
</feature>
<evidence type="ECO:0000259" key="2">
    <source>
        <dbReference type="PROSITE" id="PS50196"/>
    </source>
</evidence>
<sequence>MSTATPSSPIKSPTQNKSPLHKRPRVNTEGHDGTETHGNYEEDDENDAPVSPSKKSVTSPSKKTSPSKTVHTSPRKTPTNAEGASSAPVAPAFGGFSAFANTNPFQAVAKTTATGGATTGFAAFASGGFGTTPAASTGFSSSGGFGSGGFGSSFGSSSGFGTTFGSTAASTASTTTDATDDAAPVAASTWTEANDNNAEFLNTEADKVEIQNLVIPKVDLPKDYHHVTGEENDDVLIHLTGKLYKLVDGEYVECGAGPLKVLEPKDKSSRGRFVMRRATSDFKAGTQLLLNALLSSMPNAVAKGKSIIVPVLVDANTITTYLVRLDSVENAEKLLALIKP</sequence>
<protein>
    <submittedName>
        <fullName evidence="4">Aste57867_3113 protein</fullName>
    </submittedName>
</protein>
<dbReference type="GO" id="GO:0005096">
    <property type="term" value="F:GTPase activator activity"/>
    <property type="evidence" value="ECO:0007669"/>
    <property type="project" value="TreeGrafter"/>
</dbReference>
<gene>
    <name evidence="4" type="primary">Aste57867_3113</name>
    <name evidence="3" type="ORF">As57867_003104</name>
    <name evidence="4" type="ORF">ASTE57867_3113</name>
</gene>
<keyword evidence="5" id="KW-1185">Reference proteome</keyword>
<accession>A0A485KCS6</accession>
<reference evidence="4 5" key="1">
    <citation type="submission" date="2019-03" db="EMBL/GenBank/DDBJ databases">
        <authorList>
            <person name="Gaulin E."/>
            <person name="Dumas B."/>
        </authorList>
    </citation>
    <scope>NUCLEOTIDE SEQUENCE [LARGE SCALE GENOMIC DNA]</scope>
    <source>
        <strain evidence="4">CBS 568.67</strain>
    </source>
</reference>
<dbReference type="SMART" id="SM00160">
    <property type="entry name" value="RanBD"/>
    <property type="match status" value="1"/>
</dbReference>
<dbReference type="InterPro" id="IPR000156">
    <property type="entry name" value="Ran_bind_dom"/>
</dbReference>
<evidence type="ECO:0000313" key="3">
    <source>
        <dbReference type="EMBL" id="KAF0715891.1"/>
    </source>
</evidence>
<dbReference type="Pfam" id="PF00638">
    <property type="entry name" value="Ran_BP1"/>
    <property type="match status" value="1"/>
</dbReference>
<name>A0A485KCS6_9STRA</name>
<reference evidence="3" key="2">
    <citation type="submission" date="2019-06" db="EMBL/GenBank/DDBJ databases">
        <title>Genomics analysis of Aphanomyces spp. identifies a new class of oomycete effector associated with host adaptation.</title>
        <authorList>
            <person name="Gaulin E."/>
        </authorList>
    </citation>
    <scope>NUCLEOTIDE SEQUENCE</scope>
    <source>
        <strain evidence="3">CBS 578.67</strain>
    </source>
</reference>
<dbReference type="PROSITE" id="PS50196">
    <property type="entry name" value="RANBD1"/>
    <property type="match status" value="1"/>
</dbReference>
<dbReference type="SUPFAM" id="SSF50729">
    <property type="entry name" value="PH domain-like"/>
    <property type="match status" value="1"/>
</dbReference>
<dbReference type="Gene3D" id="2.30.29.30">
    <property type="entry name" value="Pleckstrin-homology domain (PH domain)/Phosphotyrosine-binding domain (PTB)"/>
    <property type="match status" value="1"/>
</dbReference>
<organism evidence="4 5">
    <name type="scientific">Aphanomyces stellatus</name>
    <dbReference type="NCBI Taxonomy" id="120398"/>
    <lineage>
        <taxon>Eukaryota</taxon>
        <taxon>Sar</taxon>
        <taxon>Stramenopiles</taxon>
        <taxon>Oomycota</taxon>
        <taxon>Saprolegniomycetes</taxon>
        <taxon>Saprolegniales</taxon>
        <taxon>Verrucalvaceae</taxon>
        <taxon>Aphanomyces</taxon>
    </lineage>
</organism>
<evidence type="ECO:0000313" key="4">
    <source>
        <dbReference type="EMBL" id="VFT80289.1"/>
    </source>
</evidence>
<evidence type="ECO:0000313" key="5">
    <source>
        <dbReference type="Proteomes" id="UP000332933"/>
    </source>
</evidence>
<dbReference type="EMBL" id="VJMH01000503">
    <property type="protein sequence ID" value="KAF0715891.1"/>
    <property type="molecule type" value="Genomic_DNA"/>
</dbReference>
<feature type="region of interest" description="Disordered" evidence="1">
    <location>
        <begin position="1"/>
        <end position="86"/>
    </location>
</feature>
<evidence type="ECO:0000256" key="1">
    <source>
        <dbReference type="SAM" id="MobiDB-lite"/>
    </source>
</evidence>
<dbReference type="AlphaFoldDB" id="A0A485KCS6"/>
<dbReference type="OrthoDB" id="2357150at2759"/>
<feature type="compositionally biased region" description="Polar residues" evidence="1">
    <location>
        <begin position="1"/>
        <end position="18"/>
    </location>
</feature>
<dbReference type="GO" id="GO:0005643">
    <property type="term" value="C:nuclear pore"/>
    <property type="evidence" value="ECO:0007669"/>
    <property type="project" value="TreeGrafter"/>
</dbReference>
<dbReference type="GO" id="GO:0005737">
    <property type="term" value="C:cytoplasm"/>
    <property type="evidence" value="ECO:0007669"/>
    <property type="project" value="TreeGrafter"/>
</dbReference>
<dbReference type="InterPro" id="IPR011993">
    <property type="entry name" value="PH-like_dom_sf"/>
</dbReference>
<dbReference type="PANTHER" id="PTHR23138">
    <property type="entry name" value="RAN BINDING PROTEIN"/>
    <property type="match status" value="1"/>
</dbReference>